<protein>
    <submittedName>
        <fullName evidence="2">Carboxypeptidase-like regulatory domain-containing protein</fullName>
    </submittedName>
</protein>
<sequence length="407" mass="47271">MPIVYMFVRVVIWLSAFFLSISLFAQQPLKGRVVDEQTSEPLPFVTIFVNNTTFGTVTNEKGEFTLNLTSGRHEIVVSYVGYEPIVFQVDSSQLHRTFLFKLTLKEFVLNEIEVRSQRDSLWYVNLEVFKENFIGRSAVARGCKLLNPEVLIITFDPQSVLLEVKARDVLQIENPTLGYKIKYVLVEFKYYTQESYVVYVGYPNYEAMSGNSSRQRRWKKKRLEAYNGSPMHFIRTLREQKLEQEGFNLRRLHRKPNPNRPSEEELEQARAQLRQRGPQVVLKESDPISITLSKASLPKTIEWLDTARVSYQSYLQRQGKEVALGFEGYFQVVYTGEKEEIAYVQSTSGFQPRRPTFQTSVISMKEKSVFLEEMGNISDPLGILFEGYWGWEKIGDLLPLDYQVIRP</sequence>
<dbReference type="Gene3D" id="2.60.40.1120">
    <property type="entry name" value="Carboxypeptidase-like, regulatory domain"/>
    <property type="match status" value="1"/>
</dbReference>
<keyword evidence="2" id="KW-0645">Protease</keyword>
<keyword evidence="2" id="KW-0378">Hydrolase</keyword>
<organism evidence="2 3">
    <name type="scientific">Rhodocytophaga rosea</name>
    <dbReference type="NCBI Taxonomy" id="2704465"/>
    <lineage>
        <taxon>Bacteria</taxon>
        <taxon>Pseudomonadati</taxon>
        <taxon>Bacteroidota</taxon>
        <taxon>Cytophagia</taxon>
        <taxon>Cytophagales</taxon>
        <taxon>Rhodocytophagaceae</taxon>
        <taxon>Rhodocytophaga</taxon>
    </lineage>
</organism>
<dbReference type="EMBL" id="CP048222">
    <property type="protein sequence ID" value="QHT66475.1"/>
    <property type="molecule type" value="Genomic_DNA"/>
</dbReference>
<dbReference type="RefSeq" id="WP_162442529.1">
    <property type="nucleotide sequence ID" value="NZ_CP048222.1"/>
</dbReference>
<dbReference type="KEGG" id="rhoz:GXP67_07300"/>
<dbReference type="InterPro" id="IPR008969">
    <property type="entry name" value="CarboxyPept-like_regulatory"/>
</dbReference>
<evidence type="ECO:0000313" key="2">
    <source>
        <dbReference type="EMBL" id="QHT66475.1"/>
    </source>
</evidence>
<name>A0A6C0GER9_9BACT</name>
<gene>
    <name evidence="2" type="ORF">GXP67_07300</name>
</gene>
<dbReference type="SUPFAM" id="SSF49464">
    <property type="entry name" value="Carboxypeptidase regulatory domain-like"/>
    <property type="match status" value="1"/>
</dbReference>
<dbReference type="AlphaFoldDB" id="A0A6C0GER9"/>
<proteinExistence type="predicted"/>
<reference evidence="2 3" key="1">
    <citation type="submission" date="2020-01" db="EMBL/GenBank/DDBJ databases">
        <authorList>
            <person name="Kim M.K."/>
        </authorList>
    </citation>
    <scope>NUCLEOTIDE SEQUENCE [LARGE SCALE GENOMIC DNA]</scope>
    <source>
        <strain evidence="2 3">172606-1</strain>
    </source>
</reference>
<keyword evidence="2" id="KW-0121">Carboxypeptidase</keyword>
<dbReference type="Proteomes" id="UP000480178">
    <property type="component" value="Chromosome"/>
</dbReference>
<feature type="region of interest" description="Disordered" evidence="1">
    <location>
        <begin position="250"/>
        <end position="269"/>
    </location>
</feature>
<keyword evidence="3" id="KW-1185">Reference proteome</keyword>
<dbReference type="Pfam" id="PF13715">
    <property type="entry name" value="CarbopepD_reg_2"/>
    <property type="match status" value="1"/>
</dbReference>
<evidence type="ECO:0000256" key="1">
    <source>
        <dbReference type="SAM" id="MobiDB-lite"/>
    </source>
</evidence>
<accession>A0A6C0GER9</accession>
<evidence type="ECO:0000313" key="3">
    <source>
        <dbReference type="Proteomes" id="UP000480178"/>
    </source>
</evidence>
<dbReference type="GO" id="GO:0004180">
    <property type="term" value="F:carboxypeptidase activity"/>
    <property type="evidence" value="ECO:0007669"/>
    <property type="project" value="UniProtKB-KW"/>
</dbReference>